<accession>A0AAD9MYV2</accession>
<dbReference type="AlphaFoldDB" id="A0AAD9MYV2"/>
<evidence type="ECO:0000313" key="2">
    <source>
        <dbReference type="EMBL" id="KAK2150862.1"/>
    </source>
</evidence>
<feature type="compositionally biased region" description="Basic residues" evidence="1">
    <location>
        <begin position="1"/>
        <end position="16"/>
    </location>
</feature>
<feature type="region of interest" description="Disordered" evidence="1">
    <location>
        <begin position="1"/>
        <end position="31"/>
    </location>
</feature>
<gene>
    <name evidence="2" type="ORF">LSH36_385g02062</name>
</gene>
<dbReference type="EMBL" id="JAODUP010000385">
    <property type="protein sequence ID" value="KAK2150862.1"/>
    <property type="molecule type" value="Genomic_DNA"/>
</dbReference>
<reference evidence="2" key="1">
    <citation type="journal article" date="2023" name="Mol. Biol. Evol.">
        <title>Third-Generation Sequencing Reveals the Adaptive Role of the Epigenome in Three Deep-Sea Polychaetes.</title>
        <authorList>
            <person name="Perez M."/>
            <person name="Aroh O."/>
            <person name="Sun Y."/>
            <person name="Lan Y."/>
            <person name="Juniper S.K."/>
            <person name="Young C.R."/>
            <person name="Angers B."/>
            <person name="Qian P.Y."/>
        </authorList>
    </citation>
    <scope>NUCLEOTIDE SEQUENCE</scope>
    <source>
        <strain evidence="2">P08H-3</strain>
    </source>
</reference>
<evidence type="ECO:0000256" key="1">
    <source>
        <dbReference type="SAM" id="MobiDB-lite"/>
    </source>
</evidence>
<name>A0AAD9MYV2_9ANNE</name>
<proteinExistence type="predicted"/>
<protein>
    <submittedName>
        <fullName evidence="2">Uncharacterized protein</fullName>
    </submittedName>
</protein>
<evidence type="ECO:0000313" key="3">
    <source>
        <dbReference type="Proteomes" id="UP001208570"/>
    </source>
</evidence>
<feature type="compositionally biased region" description="Polar residues" evidence="1">
    <location>
        <begin position="17"/>
        <end position="31"/>
    </location>
</feature>
<sequence>MASKRKMSQRQKHSKSTRGTQTEDISQVSSANTILIKNPPLRFKGLNPEEPTDVVDVVAGSNNNDGDYYDMDTRLTRDRLRAENEALRSQLNVQGEQINTLRAHIGVIRQHTITFILDQMDTLHMQRDTEV</sequence>
<dbReference type="Proteomes" id="UP001208570">
    <property type="component" value="Unassembled WGS sequence"/>
</dbReference>
<comment type="caution">
    <text evidence="2">The sequence shown here is derived from an EMBL/GenBank/DDBJ whole genome shotgun (WGS) entry which is preliminary data.</text>
</comment>
<keyword evidence="3" id="KW-1185">Reference proteome</keyword>
<organism evidence="2 3">
    <name type="scientific">Paralvinella palmiformis</name>
    <dbReference type="NCBI Taxonomy" id="53620"/>
    <lineage>
        <taxon>Eukaryota</taxon>
        <taxon>Metazoa</taxon>
        <taxon>Spiralia</taxon>
        <taxon>Lophotrochozoa</taxon>
        <taxon>Annelida</taxon>
        <taxon>Polychaeta</taxon>
        <taxon>Sedentaria</taxon>
        <taxon>Canalipalpata</taxon>
        <taxon>Terebellida</taxon>
        <taxon>Terebelliformia</taxon>
        <taxon>Alvinellidae</taxon>
        <taxon>Paralvinella</taxon>
    </lineage>
</organism>